<organism evidence="2 3">
    <name type="scientific">Suillus discolor</name>
    <dbReference type="NCBI Taxonomy" id="1912936"/>
    <lineage>
        <taxon>Eukaryota</taxon>
        <taxon>Fungi</taxon>
        <taxon>Dikarya</taxon>
        <taxon>Basidiomycota</taxon>
        <taxon>Agaricomycotina</taxon>
        <taxon>Agaricomycetes</taxon>
        <taxon>Agaricomycetidae</taxon>
        <taxon>Boletales</taxon>
        <taxon>Suillineae</taxon>
        <taxon>Suillaceae</taxon>
        <taxon>Suillus</taxon>
    </lineage>
</organism>
<comment type="caution">
    <text evidence="2">The sequence shown here is derived from an EMBL/GenBank/DDBJ whole genome shotgun (WGS) entry which is preliminary data.</text>
</comment>
<evidence type="ECO:0000313" key="3">
    <source>
        <dbReference type="Proteomes" id="UP000823399"/>
    </source>
</evidence>
<dbReference type="AlphaFoldDB" id="A0A9P7FM60"/>
<feature type="region of interest" description="Disordered" evidence="1">
    <location>
        <begin position="1"/>
        <end position="55"/>
    </location>
</feature>
<protein>
    <submittedName>
        <fullName evidence="2">Uncharacterized protein</fullName>
    </submittedName>
</protein>
<sequence>MPPESDSEYEKAHGKKRKLKFVNTSHTSKKPAPSNKKAAWPKQPKMPGLPISATSPMKGGPLSPLTVGSSSVAASLEPETAATAPAFLQDGPSNIHTKVKACPITKEFKDEMKQALCMVYRHSDGLKLMRKDLPSEVMQDDRPAGDQESPQLMLQPTHPKLIMSSLSIVTLARVFSEALMKVSSETLMRVTLYTTHRNLNVRLSTTIAMILMRPLRSHSHEPWYMHEAVHHCEVHHSHEDTPITERDALYPCNAFYHHDSHNYHHAGLQPHNNYGPEPHANSEFAMYTMMTIMLTMSVNAHTQVNIVQDLVLTMLVRVDTLNMMTLMNSRHLVEELTVTMGTLKAELVTKFQMDRSCP</sequence>
<dbReference type="OrthoDB" id="2668062at2759"/>
<proteinExistence type="predicted"/>
<feature type="compositionally biased region" description="Low complexity" evidence="1">
    <location>
        <begin position="30"/>
        <end position="42"/>
    </location>
</feature>
<reference evidence="2" key="1">
    <citation type="journal article" date="2020" name="New Phytol.">
        <title>Comparative genomics reveals dynamic genome evolution in host specialist ectomycorrhizal fungi.</title>
        <authorList>
            <person name="Lofgren L.A."/>
            <person name="Nguyen N.H."/>
            <person name="Vilgalys R."/>
            <person name="Ruytinx J."/>
            <person name="Liao H.L."/>
            <person name="Branco S."/>
            <person name="Kuo A."/>
            <person name="LaButti K."/>
            <person name="Lipzen A."/>
            <person name="Andreopoulos W."/>
            <person name="Pangilinan J."/>
            <person name="Riley R."/>
            <person name="Hundley H."/>
            <person name="Na H."/>
            <person name="Barry K."/>
            <person name="Grigoriev I.V."/>
            <person name="Stajich J.E."/>
            <person name="Kennedy P.G."/>
        </authorList>
    </citation>
    <scope>NUCLEOTIDE SEQUENCE</scope>
    <source>
        <strain evidence="2">FC423</strain>
    </source>
</reference>
<evidence type="ECO:0000313" key="2">
    <source>
        <dbReference type="EMBL" id="KAG2120774.1"/>
    </source>
</evidence>
<keyword evidence="3" id="KW-1185">Reference proteome</keyword>
<dbReference type="GeneID" id="64695443"/>
<dbReference type="EMBL" id="JABBWM010000001">
    <property type="protein sequence ID" value="KAG2120774.1"/>
    <property type="molecule type" value="Genomic_DNA"/>
</dbReference>
<dbReference type="RefSeq" id="XP_041300150.1">
    <property type="nucleotide sequence ID" value="XM_041433184.1"/>
</dbReference>
<evidence type="ECO:0000256" key="1">
    <source>
        <dbReference type="SAM" id="MobiDB-lite"/>
    </source>
</evidence>
<dbReference type="Proteomes" id="UP000823399">
    <property type="component" value="Unassembled WGS sequence"/>
</dbReference>
<accession>A0A9P7FM60</accession>
<gene>
    <name evidence="2" type="ORF">F5147DRAFT_647201</name>
</gene>
<name>A0A9P7FM60_9AGAM</name>